<evidence type="ECO:0000256" key="1">
    <source>
        <dbReference type="ARBA" id="ARBA00005791"/>
    </source>
</evidence>
<dbReference type="InterPro" id="IPR036249">
    <property type="entry name" value="Thioredoxin-like_sf"/>
</dbReference>
<keyword evidence="5" id="KW-1185">Reference proteome</keyword>
<comment type="similarity">
    <text evidence="1">Belongs to the thioredoxin family. DsbA subfamily.</text>
</comment>
<feature type="chain" id="PRO_5045399623" description="Thioredoxin-like fold domain-containing protein" evidence="2">
    <location>
        <begin position="23"/>
        <end position="230"/>
    </location>
</feature>
<protein>
    <recommendedName>
        <fullName evidence="3">Thioredoxin-like fold domain-containing protein</fullName>
    </recommendedName>
</protein>
<comment type="caution">
    <text evidence="4">The sequence shown here is derived from an EMBL/GenBank/DDBJ whole genome shotgun (WGS) entry which is preliminary data.</text>
</comment>
<gene>
    <name evidence="4" type="ORF">AVT10_14175</name>
</gene>
<dbReference type="PANTHER" id="PTHR13887:SF56">
    <property type="entry name" value="THIOREDOXIN-LIKE REDUCTASE RV2466C"/>
    <property type="match status" value="1"/>
</dbReference>
<dbReference type="Pfam" id="PF13462">
    <property type="entry name" value="Thioredoxin_4"/>
    <property type="match status" value="1"/>
</dbReference>
<reference evidence="5" key="1">
    <citation type="submission" date="2016-01" db="EMBL/GenBank/DDBJ databases">
        <title>Draft genome of Chromobacterium sp. F49.</title>
        <authorList>
            <person name="Hong K.W."/>
        </authorList>
    </citation>
    <scope>NUCLEOTIDE SEQUENCE [LARGE SCALE GENOMIC DNA]</scope>
    <source>
        <strain evidence="5">CN3</strain>
    </source>
</reference>
<proteinExistence type="inferred from homology"/>
<dbReference type="RefSeq" id="WP_066689936.1">
    <property type="nucleotide sequence ID" value="NZ_CP117025.1"/>
</dbReference>
<sequence length="230" mass="24282">MRILILLCSFILALFGMPPAKAQAPAKAATARNWTNSVTMLPTGGIAVGNPMARVQLVEWASYTCSHCAAFARDAKPELTALTRSGKVRVEYRTLPRDALDLTAALLARCGGANRFLAAHDAIFAQQSAMLDKAEAFAATPPAQQPTPTIGKRLEQLAAATGLRTLVRGQGVDDAKITACLNDEAAQKRVIAIAEAAQAAGVEGTPSFEVNGKKVEAHDWATLKPFLTAS</sequence>
<evidence type="ECO:0000256" key="2">
    <source>
        <dbReference type="SAM" id="SignalP"/>
    </source>
</evidence>
<feature type="domain" description="Thioredoxin-like fold" evidence="3">
    <location>
        <begin position="44"/>
        <end position="227"/>
    </location>
</feature>
<accession>A0ABR5YDR1</accession>
<evidence type="ECO:0000259" key="3">
    <source>
        <dbReference type="Pfam" id="PF13462"/>
    </source>
</evidence>
<dbReference type="Gene3D" id="1.10.40.110">
    <property type="match status" value="1"/>
</dbReference>
<dbReference type="PANTHER" id="PTHR13887">
    <property type="entry name" value="GLUTATHIONE S-TRANSFERASE KAPPA"/>
    <property type="match status" value="1"/>
</dbReference>
<feature type="signal peptide" evidence="2">
    <location>
        <begin position="1"/>
        <end position="22"/>
    </location>
</feature>
<keyword evidence="2" id="KW-0732">Signal</keyword>
<dbReference type="SUPFAM" id="SSF52833">
    <property type="entry name" value="Thioredoxin-like"/>
    <property type="match status" value="1"/>
</dbReference>
<name>A0ABR5YDR1_9SPHN</name>
<dbReference type="EMBL" id="LQQO01000014">
    <property type="protein sequence ID" value="KZE14998.1"/>
    <property type="molecule type" value="Genomic_DNA"/>
</dbReference>
<organism evidence="4 5">
    <name type="scientific">Sphingomonas hankookensis</name>
    <dbReference type="NCBI Taxonomy" id="563996"/>
    <lineage>
        <taxon>Bacteria</taxon>
        <taxon>Pseudomonadati</taxon>
        <taxon>Pseudomonadota</taxon>
        <taxon>Alphaproteobacteria</taxon>
        <taxon>Sphingomonadales</taxon>
        <taxon>Sphingomonadaceae</taxon>
        <taxon>Sphingomonas</taxon>
    </lineage>
</organism>
<evidence type="ECO:0000313" key="5">
    <source>
        <dbReference type="Proteomes" id="UP000076609"/>
    </source>
</evidence>
<evidence type="ECO:0000313" key="4">
    <source>
        <dbReference type="EMBL" id="KZE14998.1"/>
    </source>
</evidence>
<dbReference type="Proteomes" id="UP000076609">
    <property type="component" value="Unassembled WGS sequence"/>
</dbReference>
<dbReference type="Gene3D" id="3.40.30.10">
    <property type="entry name" value="Glutaredoxin"/>
    <property type="match status" value="1"/>
</dbReference>
<dbReference type="InterPro" id="IPR012336">
    <property type="entry name" value="Thioredoxin-like_fold"/>
</dbReference>